<dbReference type="Pfam" id="PF08765">
    <property type="entry name" value="Mor"/>
    <property type="match status" value="1"/>
</dbReference>
<keyword evidence="3" id="KW-1185">Reference proteome</keyword>
<sequence length="88" mass="10129">MTAVQDWHSTYQELSRILGETAALALYEQFGGTQLTFPKRLLAKDAEARQILVDYQRGLSLSELARRHDYSEKSIRLILGKFKELNDD</sequence>
<evidence type="ECO:0000313" key="2">
    <source>
        <dbReference type="EMBL" id="MFC6295821.1"/>
    </source>
</evidence>
<name>A0ABW1UI80_9LACO</name>
<accession>A0ABW1UI80</accession>
<proteinExistence type="predicted"/>
<comment type="caution">
    <text evidence="2">The sequence shown here is derived from an EMBL/GenBank/DDBJ whole genome shotgun (WGS) entry which is preliminary data.</text>
</comment>
<feature type="domain" description="Mor transcription activator" evidence="1">
    <location>
        <begin position="12"/>
        <end position="83"/>
    </location>
</feature>
<dbReference type="InterPro" id="IPR014875">
    <property type="entry name" value="Mor_transcription_activator"/>
</dbReference>
<evidence type="ECO:0000313" key="3">
    <source>
        <dbReference type="Proteomes" id="UP001596227"/>
    </source>
</evidence>
<dbReference type="InterPro" id="IPR009057">
    <property type="entry name" value="Homeodomain-like_sf"/>
</dbReference>
<gene>
    <name evidence="2" type="ORF">ACFQH1_11475</name>
</gene>
<dbReference type="EMBL" id="JBHSSB010000031">
    <property type="protein sequence ID" value="MFC6295821.1"/>
    <property type="molecule type" value="Genomic_DNA"/>
</dbReference>
<protein>
    <submittedName>
        <fullName evidence="2">Mor transcription activator family protein</fullName>
    </submittedName>
</protein>
<dbReference type="Proteomes" id="UP001596227">
    <property type="component" value="Unassembled WGS sequence"/>
</dbReference>
<reference evidence="3" key="1">
    <citation type="journal article" date="2019" name="Int. J. Syst. Evol. Microbiol.">
        <title>The Global Catalogue of Microorganisms (GCM) 10K type strain sequencing project: providing services to taxonomists for standard genome sequencing and annotation.</title>
        <authorList>
            <consortium name="The Broad Institute Genomics Platform"/>
            <consortium name="The Broad Institute Genome Sequencing Center for Infectious Disease"/>
            <person name="Wu L."/>
            <person name="Ma J."/>
        </authorList>
    </citation>
    <scope>NUCLEOTIDE SEQUENCE [LARGE SCALE GENOMIC DNA]</scope>
    <source>
        <strain evidence="3">CCM 8934</strain>
    </source>
</reference>
<dbReference type="RefSeq" id="WP_137607705.1">
    <property type="nucleotide sequence ID" value="NZ_BJDH01000006.1"/>
</dbReference>
<organism evidence="2 3">
    <name type="scientific">Lactiplantibacillus daoliensis</name>
    <dbReference type="NCBI Taxonomy" id="2559916"/>
    <lineage>
        <taxon>Bacteria</taxon>
        <taxon>Bacillati</taxon>
        <taxon>Bacillota</taxon>
        <taxon>Bacilli</taxon>
        <taxon>Lactobacillales</taxon>
        <taxon>Lactobacillaceae</taxon>
        <taxon>Lactiplantibacillus</taxon>
    </lineage>
</organism>
<evidence type="ECO:0000259" key="1">
    <source>
        <dbReference type="Pfam" id="PF08765"/>
    </source>
</evidence>
<dbReference type="SUPFAM" id="SSF46689">
    <property type="entry name" value="Homeodomain-like"/>
    <property type="match status" value="1"/>
</dbReference>